<dbReference type="AlphaFoldDB" id="A0A017T9P2"/>
<dbReference type="STRING" id="1192034.CAP_2447"/>
<accession>A0A017T9P2</accession>
<dbReference type="Proteomes" id="UP000019678">
    <property type="component" value="Unassembled WGS sequence"/>
</dbReference>
<evidence type="ECO:0000259" key="4">
    <source>
        <dbReference type="Pfam" id="PF08545"/>
    </source>
</evidence>
<sequence>MLYIHGTGHFHPENELSNAFLEGLDIGTNAQWILERVGIQNRRTVLPLDYIRHTRNKDLRAAQEAALYTNAETGRRAAEMAMARAGVKPEQIGMVICGGCTPDTCIPAEASRVACALGLEVPAFDLHTACSSFGTQLHFLNQLGAAAPEFVLVVSPENMTRAVDYSDRNTAVLFGDGTSAAVVSTRVPARVCVTRTSFGGSPKGADEVRVPRTGYFWQNGPAVHKFAIKKMASLLEELQQGLTPEAAERLVYIGHQANLPMLESVARRCNIPAERHFMNIVGYGNQCAAGAPIVLSQHWETLKEGDVLGLIVVGSGLAWSSLQIEVR</sequence>
<evidence type="ECO:0000313" key="6">
    <source>
        <dbReference type="Proteomes" id="UP000019678"/>
    </source>
</evidence>
<evidence type="ECO:0000259" key="3">
    <source>
        <dbReference type="Pfam" id="PF08541"/>
    </source>
</evidence>
<feature type="domain" description="Beta-ketoacyl-[acyl-carrier-protein] synthase III N-terminal" evidence="4">
    <location>
        <begin position="124"/>
        <end position="186"/>
    </location>
</feature>
<dbReference type="RefSeq" id="WP_044240961.1">
    <property type="nucleotide sequence ID" value="NZ_ASRX01000019.1"/>
</dbReference>
<evidence type="ECO:0000256" key="2">
    <source>
        <dbReference type="ARBA" id="ARBA00023315"/>
    </source>
</evidence>
<keyword evidence="1" id="KW-0808">Transferase</keyword>
<protein>
    <submittedName>
        <fullName evidence="5">3-oxoacyl-[acyl-carrier-protein] synthase, KASIII</fullName>
    </submittedName>
</protein>
<proteinExistence type="predicted"/>
<dbReference type="GO" id="GO:0004315">
    <property type="term" value="F:3-oxoacyl-[acyl-carrier-protein] synthase activity"/>
    <property type="evidence" value="ECO:0007669"/>
    <property type="project" value="InterPro"/>
</dbReference>
<dbReference type="InterPro" id="IPR013751">
    <property type="entry name" value="ACP_syn_III_N"/>
</dbReference>
<dbReference type="CDD" id="cd00830">
    <property type="entry name" value="KAS_III"/>
    <property type="match status" value="1"/>
</dbReference>
<evidence type="ECO:0000313" key="5">
    <source>
        <dbReference type="EMBL" id="EYF05988.1"/>
    </source>
</evidence>
<keyword evidence="6" id="KW-1185">Reference proteome</keyword>
<dbReference type="eggNOG" id="COG0332">
    <property type="taxonomic scope" value="Bacteria"/>
</dbReference>
<name>A0A017T9P2_9BACT</name>
<dbReference type="PANTHER" id="PTHR34069:SF2">
    <property type="entry name" value="BETA-KETOACYL-[ACYL-CARRIER-PROTEIN] SYNTHASE III"/>
    <property type="match status" value="1"/>
</dbReference>
<dbReference type="InterPro" id="IPR013747">
    <property type="entry name" value="ACP_syn_III_C"/>
</dbReference>
<feature type="domain" description="Beta-ketoacyl-[acyl-carrier-protein] synthase III C-terminal" evidence="3">
    <location>
        <begin position="251"/>
        <end position="324"/>
    </location>
</feature>
<dbReference type="Pfam" id="PF08545">
    <property type="entry name" value="ACP_syn_III"/>
    <property type="match status" value="1"/>
</dbReference>
<reference evidence="5 6" key="1">
    <citation type="submission" date="2013-05" db="EMBL/GenBank/DDBJ databases">
        <title>Genome assembly of Chondromyces apiculatus DSM 436.</title>
        <authorList>
            <person name="Sharma G."/>
            <person name="Khatri I."/>
            <person name="Kaur C."/>
            <person name="Mayilraj S."/>
            <person name="Subramanian S."/>
        </authorList>
    </citation>
    <scope>NUCLEOTIDE SEQUENCE [LARGE SCALE GENOMIC DNA]</scope>
    <source>
        <strain evidence="5 6">DSM 436</strain>
    </source>
</reference>
<organism evidence="5 6">
    <name type="scientific">Chondromyces apiculatus DSM 436</name>
    <dbReference type="NCBI Taxonomy" id="1192034"/>
    <lineage>
        <taxon>Bacteria</taxon>
        <taxon>Pseudomonadati</taxon>
        <taxon>Myxococcota</taxon>
        <taxon>Polyangia</taxon>
        <taxon>Polyangiales</taxon>
        <taxon>Polyangiaceae</taxon>
        <taxon>Chondromyces</taxon>
    </lineage>
</organism>
<dbReference type="SUPFAM" id="SSF53901">
    <property type="entry name" value="Thiolase-like"/>
    <property type="match status" value="2"/>
</dbReference>
<dbReference type="Pfam" id="PF08541">
    <property type="entry name" value="ACP_syn_III_C"/>
    <property type="match status" value="1"/>
</dbReference>
<dbReference type="PANTHER" id="PTHR34069">
    <property type="entry name" value="3-OXOACYL-[ACYL-CARRIER-PROTEIN] SYNTHASE 3"/>
    <property type="match status" value="1"/>
</dbReference>
<dbReference type="GO" id="GO:0044550">
    <property type="term" value="P:secondary metabolite biosynthetic process"/>
    <property type="evidence" value="ECO:0007669"/>
    <property type="project" value="TreeGrafter"/>
</dbReference>
<gene>
    <name evidence="5" type="ORF">CAP_2447</name>
</gene>
<dbReference type="GO" id="GO:0006633">
    <property type="term" value="P:fatty acid biosynthetic process"/>
    <property type="evidence" value="ECO:0007669"/>
    <property type="project" value="InterPro"/>
</dbReference>
<dbReference type="EMBL" id="ASRX01000019">
    <property type="protein sequence ID" value="EYF05988.1"/>
    <property type="molecule type" value="Genomic_DNA"/>
</dbReference>
<dbReference type="OrthoDB" id="9815506at2"/>
<evidence type="ECO:0000256" key="1">
    <source>
        <dbReference type="ARBA" id="ARBA00022679"/>
    </source>
</evidence>
<dbReference type="InterPro" id="IPR016039">
    <property type="entry name" value="Thiolase-like"/>
</dbReference>
<comment type="caution">
    <text evidence="5">The sequence shown here is derived from an EMBL/GenBank/DDBJ whole genome shotgun (WGS) entry which is preliminary data.</text>
</comment>
<keyword evidence="2" id="KW-0012">Acyltransferase</keyword>
<dbReference type="Gene3D" id="3.40.47.10">
    <property type="match status" value="2"/>
</dbReference>